<keyword evidence="3" id="KW-1185">Reference proteome</keyword>
<feature type="transmembrane region" description="Helical" evidence="1">
    <location>
        <begin position="6"/>
        <end position="33"/>
    </location>
</feature>
<keyword evidence="1" id="KW-1133">Transmembrane helix</keyword>
<evidence type="ECO:0000313" key="2">
    <source>
        <dbReference type="EMBL" id="BBI49949.1"/>
    </source>
</evidence>
<sequence length="82" mass="8800">MVAGFGLIAALLLASALWLPPLLALLLKGLAYLARRRPLIHWAMADMQLQLPRLSLAMMALLIALATNLGVGSMVGGFRLTF</sequence>
<protein>
    <submittedName>
        <fullName evidence="2">Uncharacterized protein</fullName>
    </submittedName>
</protein>
<evidence type="ECO:0000313" key="3">
    <source>
        <dbReference type="Proteomes" id="UP000289555"/>
    </source>
</evidence>
<proteinExistence type="predicted"/>
<dbReference type="EMBL" id="AP019416">
    <property type="protein sequence ID" value="BBI49949.1"/>
    <property type="molecule type" value="Genomic_DNA"/>
</dbReference>
<feature type="transmembrane region" description="Helical" evidence="1">
    <location>
        <begin position="54"/>
        <end position="78"/>
    </location>
</feature>
<organism evidence="2 3">
    <name type="scientific">Vreelandella olivaria</name>
    <dbReference type="NCBI Taxonomy" id="390919"/>
    <lineage>
        <taxon>Bacteria</taxon>
        <taxon>Pseudomonadati</taxon>
        <taxon>Pseudomonadota</taxon>
        <taxon>Gammaproteobacteria</taxon>
        <taxon>Oceanospirillales</taxon>
        <taxon>Halomonadaceae</taxon>
        <taxon>Vreelandella</taxon>
    </lineage>
</organism>
<keyword evidence="1" id="KW-0812">Transmembrane</keyword>
<reference evidence="3" key="1">
    <citation type="journal article" date="2019" name="Microbiol. Resour. Announc.">
        <title>Complete Genome Sequence of Halomonas olivaria, a Moderately Halophilic Bacterium Isolated from Olive Processing Effluents, Obtained by Nanopore Sequencing.</title>
        <authorList>
            <person name="Nagata S."/>
            <person name="Ii K.M."/>
            <person name="Tsukimi T."/>
            <person name="Miura M.C."/>
            <person name="Galipon J."/>
            <person name="Arakawa K."/>
        </authorList>
    </citation>
    <scope>NUCLEOTIDE SEQUENCE [LARGE SCALE GENOMIC DNA]</scope>
    <source>
        <strain evidence="3">TYRC17</strain>
    </source>
</reference>
<evidence type="ECO:0000256" key="1">
    <source>
        <dbReference type="SAM" id="Phobius"/>
    </source>
</evidence>
<name>A0ABM7GH83_9GAMM</name>
<keyword evidence="1" id="KW-0472">Membrane</keyword>
<accession>A0ABM7GH83</accession>
<dbReference type="Proteomes" id="UP000289555">
    <property type="component" value="Chromosome"/>
</dbReference>
<gene>
    <name evidence="2" type="ORF">HORIV_23700</name>
</gene>